<comment type="similarity">
    <text evidence="2">Belongs to the engrailed homeobox family.</text>
</comment>
<dbReference type="PANTHER" id="PTHR24341:SF6">
    <property type="entry name" value="HOMEOBOX PROTEIN INVECTED"/>
    <property type="match status" value="1"/>
</dbReference>
<feature type="region of interest" description="Disordered" evidence="8">
    <location>
        <begin position="157"/>
        <end position="235"/>
    </location>
</feature>
<dbReference type="InterPro" id="IPR001356">
    <property type="entry name" value="HD"/>
</dbReference>
<sequence>MMDPNDQDLYSQHLDQQDPELQRLYRQNLYNQNAYLQAAYPVNLPKDVHYAFPQQHQPQALYQDMSYGTYVVNPQQPLDEYYSTSYGPEFADFMYPMQDEFGDMEEISTRPRLTKEQVEVLESQFQANHKPNSQVKRQLAIQTKLTLPRVANWFQNRRAKAKQQKKQEEFEAQNGGTTKSDSDSRSASKAASSTPSSPTKFLSSPMRQSAPLSMSQDSPSPTKQTDASKEASWASLQRALRQANAAQIHQPPQLNVTMPPPELPLQTSTVRLPLRVNQPMSASRMSFMDSLSQNSAKVEPYPSPITLQDNTFDFGFNQNTFDTNEITEPMDSTTNYSSEAFVVTPEDWEEPLATPKTIVQAHDSMIALPSPGLTMPSYPGSRRQSTTEELSNNFGNFALANSSPQILAARHESELIRAPESGNIDIAARRKRPRPAALTSSSLRSRSYGALTSVSPTFRQGMMTPQAPHTVRQSKSVGHGLRAQYSGVRKASSAQRSPALVNSFAEAEALSKLWEQHKSRAQSQSLKELPQPLLSPDLVSGNQVHEPEKNPFFAHNIEVSRQFQRPLQLTTASPPITPMAAEFMNRGLSQQSLIPPTSAPPQYASFPDYTPPYSAGPLTSSSWSDAPLTSPDVPSFPPVTYVPSLGYPQQCDVLSNNFQQFVLPSDPNTDYTLDSQLEQKRTEFFIQEFPNQKKEHAHVAQQLAQQKPRSYVFNNSAPHDYDQE</sequence>
<organism evidence="10 11">
    <name type="scientific">Exophiala bonariae</name>
    <dbReference type="NCBI Taxonomy" id="1690606"/>
    <lineage>
        <taxon>Eukaryota</taxon>
        <taxon>Fungi</taxon>
        <taxon>Dikarya</taxon>
        <taxon>Ascomycota</taxon>
        <taxon>Pezizomycotina</taxon>
        <taxon>Eurotiomycetes</taxon>
        <taxon>Chaetothyriomycetidae</taxon>
        <taxon>Chaetothyriales</taxon>
        <taxon>Herpotrichiellaceae</taxon>
        <taxon>Exophiala</taxon>
    </lineage>
</organism>
<evidence type="ECO:0000313" key="10">
    <source>
        <dbReference type="EMBL" id="KAK5047711.1"/>
    </source>
</evidence>
<dbReference type="PROSITE" id="PS00027">
    <property type="entry name" value="HOMEOBOX_1"/>
    <property type="match status" value="1"/>
</dbReference>
<feature type="compositionally biased region" description="Low complexity" evidence="8">
    <location>
        <begin position="187"/>
        <end position="200"/>
    </location>
</feature>
<feature type="region of interest" description="Disordered" evidence="8">
    <location>
        <begin position="459"/>
        <end position="478"/>
    </location>
</feature>
<dbReference type="GeneID" id="89974548"/>
<dbReference type="InterPro" id="IPR050720">
    <property type="entry name" value="Engrailed_Homeobox_TFs"/>
</dbReference>
<dbReference type="InterPro" id="IPR009057">
    <property type="entry name" value="Homeodomain-like_sf"/>
</dbReference>
<evidence type="ECO:0000256" key="3">
    <source>
        <dbReference type="ARBA" id="ARBA00023125"/>
    </source>
</evidence>
<dbReference type="Gene3D" id="1.10.10.60">
    <property type="entry name" value="Homeodomain-like"/>
    <property type="match status" value="1"/>
</dbReference>
<name>A0AAV9N1B1_9EURO</name>
<evidence type="ECO:0000259" key="9">
    <source>
        <dbReference type="PROSITE" id="PS50071"/>
    </source>
</evidence>
<reference evidence="10 11" key="1">
    <citation type="submission" date="2023-08" db="EMBL/GenBank/DDBJ databases">
        <title>Black Yeasts Isolated from many extreme environments.</title>
        <authorList>
            <person name="Coleine C."/>
            <person name="Stajich J.E."/>
            <person name="Selbmann L."/>
        </authorList>
    </citation>
    <scope>NUCLEOTIDE SEQUENCE [LARGE SCALE GENOMIC DNA]</scope>
    <source>
        <strain evidence="10 11">CCFEE 5792</strain>
    </source>
</reference>
<evidence type="ECO:0000256" key="1">
    <source>
        <dbReference type="ARBA" id="ARBA00004123"/>
    </source>
</evidence>
<keyword evidence="5 6" id="KW-0539">Nucleus</keyword>
<evidence type="ECO:0000256" key="6">
    <source>
        <dbReference type="PROSITE-ProRule" id="PRU00108"/>
    </source>
</evidence>
<evidence type="ECO:0000256" key="2">
    <source>
        <dbReference type="ARBA" id="ARBA00010896"/>
    </source>
</evidence>
<dbReference type="CDD" id="cd00086">
    <property type="entry name" value="homeodomain"/>
    <property type="match status" value="1"/>
</dbReference>
<dbReference type="Proteomes" id="UP001358417">
    <property type="component" value="Unassembled WGS sequence"/>
</dbReference>
<dbReference type="GO" id="GO:0016586">
    <property type="term" value="C:RSC-type complex"/>
    <property type="evidence" value="ECO:0007669"/>
    <property type="project" value="TreeGrafter"/>
</dbReference>
<feature type="compositionally biased region" description="Polar residues" evidence="8">
    <location>
        <begin position="702"/>
        <end position="717"/>
    </location>
</feature>
<comment type="caution">
    <text evidence="10">The sequence shown here is derived from an EMBL/GenBank/DDBJ whole genome shotgun (WGS) entry which is preliminary data.</text>
</comment>
<feature type="compositionally biased region" description="Polar residues" evidence="8">
    <location>
        <begin position="201"/>
        <end position="225"/>
    </location>
</feature>
<dbReference type="RefSeq" id="XP_064703238.1">
    <property type="nucleotide sequence ID" value="XM_064849937.1"/>
</dbReference>
<dbReference type="SUPFAM" id="SSF46689">
    <property type="entry name" value="Homeodomain-like"/>
    <property type="match status" value="1"/>
</dbReference>
<keyword evidence="4 6" id="KW-0371">Homeobox</keyword>
<dbReference type="GO" id="GO:0003677">
    <property type="term" value="F:DNA binding"/>
    <property type="evidence" value="ECO:0007669"/>
    <property type="project" value="UniProtKB-UniRule"/>
</dbReference>
<proteinExistence type="inferred from homology"/>
<evidence type="ECO:0000256" key="5">
    <source>
        <dbReference type="ARBA" id="ARBA00023242"/>
    </source>
</evidence>
<evidence type="ECO:0000313" key="11">
    <source>
        <dbReference type="Proteomes" id="UP001358417"/>
    </source>
</evidence>
<feature type="region of interest" description="Disordered" evidence="8">
    <location>
        <begin position="696"/>
        <end position="724"/>
    </location>
</feature>
<dbReference type="PROSITE" id="PS50071">
    <property type="entry name" value="HOMEOBOX_2"/>
    <property type="match status" value="1"/>
</dbReference>
<accession>A0AAV9N1B1</accession>
<gene>
    <name evidence="10" type="ORF">LTR84_006376</name>
</gene>
<dbReference type="Pfam" id="PF00046">
    <property type="entry name" value="Homeodomain"/>
    <property type="match status" value="1"/>
</dbReference>
<evidence type="ECO:0000256" key="7">
    <source>
        <dbReference type="RuleBase" id="RU000682"/>
    </source>
</evidence>
<keyword evidence="11" id="KW-1185">Reference proteome</keyword>
<dbReference type="GO" id="GO:0000981">
    <property type="term" value="F:DNA-binding transcription factor activity, RNA polymerase II-specific"/>
    <property type="evidence" value="ECO:0007669"/>
    <property type="project" value="InterPro"/>
</dbReference>
<comment type="subcellular location">
    <subcellularLocation>
        <location evidence="1 6 7">Nucleus</location>
    </subcellularLocation>
</comment>
<dbReference type="SMART" id="SM00389">
    <property type="entry name" value="HOX"/>
    <property type="match status" value="1"/>
</dbReference>
<keyword evidence="3 6" id="KW-0238">DNA-binding</keyword>
<dbReference type="PANTHER" id="PTHR24341">
    <property type="entry name" value="HOMEOBOX PROTEIN ENGRAILED"/>
    <property type="match status" value="1"/>
</dbReference>
<dbReference type="AlphaFoldDB" id="A0AAV9N1B1"/>
<evidence type="ECO:0000256" key="4">
    <source>
        <dbReference type="ARBA" id="ARBA00023155"/>
    </source>
</evidence>
<evidence type="ECO:0000256" key="8">
    <source>
        <dbReference type="SAM" id="MobiDB-lite"/>
    </source>
</evidence>
<feature type="DNA-binding region" description="Homeobox" evidence="6">
    <location>
        <begin position="106"/>
        <end position="165"/>
    </location>
</feature>
<dbReference type="FunFam" id="1.10.10.60:FF:000171">
    <property type="entry name" value="Homeobox transcription factor"/>
    <property type="match status" value="1"/>
</dbReference>
<feature type="domain" description="Homeobox" evidence="9">
    <location>
        <begin position="104"/>
        <end position="164"/>
    </location>
</feature>
<protein>
    <recommendedName>
        <fullName evidence="9">Homeobox domain-containing protein</fullName>
    </recommendedName>
</protein>
<dbReference type="EMBL" id="JAVRRD010000024">
    <property type="protein sequence ID" value="KAK5047711.1"/>
    <property type="molecule type" value="Genomic_DNA"/>
</dbReference>
<dbReference type="InterPro" id="IPR017970">
    <property type="entry name" value="Homeobox_CS"/>
</dbReference>